<keyword evidence="8 15" id="KW-0067">ATP-binding</keyword>
<evidence type="ECO:0000256" key="1">
    <source>
        <dbReference type="ARBA" id="ARBA00009922"/>
    </source>
</evidence>
<dbReference type="EC" id="5.6.2.4" evidence="13"/>
<evidence type="ECO:0000256" key="15">
    <source>
        <dbReference type="PROSITE-ProRule" id="PRU00560"/>
    </source>
</evidence>
<dbReference type="InterPro" id="IPR011335">
    <property type="entry name" value="Restrct_endonuc-II-like"/>
</dbReference>
<evidence type="ECO:0000259" key="16">
    <source>
        <dbReference type="PROSITE" id="PS51198"/>
    </source>
</evidence>
<comment type="similarity">
    <text evidence="1">Belongs to the helicase family. UvrD subfamily.</text>
</comment>
<feature type="binding site" evidence="15">
    <location>
        <begin position="33"/>
        <end position="40"/>
    </location>
    <ligand>
        <name>ATP</name>
        <dbReference type="ChEBI" id="CHEBI:30616"/>
    </ligand>
</feature>
<dbReference type="Proteomes" id="UP000178106">
    <property type="component" value="Unassembled WGS sequence"/>
</dbReference>
<dbReference type="Gene3D" id="3.40.50.300">
    <property type="entry name" value="P-loop containing nucleotide triphosphate hydrolases"/>
    <property type="match status" value="3"/>
</dbReference>
<keyword evidence="11" id="KW-0413">Isomerase</keyword>
<keyword evidence="6 15" id="KW-0347">Helicase</keyword>
<evidence type="ECO:0000259" key="17">
    <source>
        <dbReference type="PROSITE" id="PS51217"/>
    </source>
</evidence>
<dbReference type="PANTHER" id="PTHR11070">
    <property type="entry name" value="UVRD / RECB / PCRA DNA HELICASE FAMILY MEMBER"/>
    <property type="match status" value="1"/>
</dbReference>
<dbReference type="AlphaFoldDB" id="A0A1G2DWX8"/>
<keyword evidence="3 15" id="KW-0547">Nucleotide-binding</keyword>
<dbReference type="GO" id="GO:0043138">
    <property type="term" value="F:3'-5' DNA helicase activity"/>
    <property type="evidence" value="ECO:0007669"/>
    <property type="project" value="UniProtKB-EC"/>
</dbReference>
<dbReference type="InterPro" id="IPR011604">
    <property type="entry name" value="PDDEXK-like_dom_sf"/>
</dbReference>
<evidence type="ECO:0000313" key="19">
    <source>
        <dbReference type="Proteomes" id="UP000178106"/>
    </source>
</evidence>
<evidence type="ECO:0000256" key="9">
    <source>
        <dbReference type="ARBA" id="ARBA00023125"/>
    </source>
</evidence>
<dbReference type="EMBL" id="MHLU01000112">
    <property type="protein sequence ID" value="OGZ18067.1"/>
    <property type="molecule type" value="Genomic_DNA"/>
</dbReference>
<dbReference type="InterPro" id="IPR013986">
    <property type="entry name" value="DExx_box_DNA_helicase_dom_sf"/>
</dbReference>
<proteinExistence type="inferred from homology"/>
<evidence type="ECO:0000256" key="8">
    <source>
        <dbReference type="ARBA" id="ARBA00022840"/>
    </source>
</evidence>
<keyword evidence="4" id="KW-0227">DNA damage</keyword>
<comment type="catalytic activity">
    <reaction evidence="14">
        <text>ATP + H2O = ADP + phosphate + H(+)</text>
        <dbReference type="Rhea" id="RHEA:13065"/>
        <dbReference type="ChEBI" id="CHEBI:15377"/>
        <dbReference type="ChEBI" id="CHEBI:15378"/>
        <dbReference type="ChEBI" id="CHEBI:30616"/>
        <dbReference type="ChEBI" id="CHEBI:43474"/>
        <dbReference type="ChEBI" id="CHEBI:456216"/>
        <dbReference type="EC" id="5.6.2.4"/>
    </reaction>
</comment>
<dbReference type="GO" id="GO:0003677">
    <property type="term" value="F:DNA binding"/>
    <property type="evidence" value="ECO:0007669"/>
    <property type="project" value="UniProtKB-KW"/>
</dbReference>
<dbReference type="GO" id="GO:0005524">
    <property type="term" value="F:ATP binding"/>
    <property type="evidence" value="ECO:0007669"/>
    <property type="project" value="UniProtKB-UniRule"/>
</dbReference>
<evidence type="ECO:0000256" key="4">
    <source>
        <dbReference type="ARBA" id="ARBA00022763"/>
    </source>
</evidence>
<keyword evidence="7" id="KW-0269">Exonuclease</keyword>
<evidence type="ECO:0000256" key="11">
    <source>
        <dbReference type="ARBA" id="ARBA00023235"/>
    </source>
</evidence>
<evidence type="ECO:0000256" key="2">
    <source>
        <dbReference type="ARBA" id="ARBA00022722"/>
    </source>
</evidence>
<keyword evidence="9" id="KW-0238">DNA-binding</keyword>
<dbReference type="GO" id="GO:0004527">
    <property type="term" value="F:exonuclease activity"/>
    <property type="evidence" value="ECO:0007669"/>
    <property type="project" value="UniProtKB-KW"/>
</dbReference>
<name>A0A1G2DWX8_9BACT</name>
<evidence type="ECO:0000256" key="5">
    <source>
        <dbReference type="ARBA" id="ARBA00022801"/>
    </source>
</evidence>
<dbReference type="InterPro" id="IPR000212">
    <property type="entry name" value="DNA_helicase_UvrD/REP"/>
</dbReference>
<dbReference type="SUPFAM" id="SSF52980">
    <property type="entry name" value="Restriction endonuclease-like"/>
    <property type="match status" value="1"/>
</dbReference>
<dbReference type="PROSITE" id="PS51217">
    <property type="entry name" value="UVRD_HELICASE_CTER"/>
    <property type="match status" value="1"/>
</dbReference>
<evidence type="ECO:0000313" key="18">
    <source>
        <dbReference type="EMBL" id="OGZ18067.1"/>
    </source>
</evidence>
<protein>
    <recommendedName>
        <fullName evidence="13">DNA 3'-5' helicase</fullName>
        <ecNumber evidence="13">5.6.2.4</ecNumber>
    </recommendedName>
</protein>
<organism evidence="18 19">
    <name type="scientific">Candidatus Lloydbacteria bacterium RIFOXYC12_FULL_46_25</name>
    <dbReference type="NCBI Taxonomy" id="1798670"/>
    <lineage>
        <taxon>Bacteria</taxon>
        <taxon>Candidatus Lloydiibacteriota</taxon>
    </lineage>
</organism>
<evidence type="ECO:0000256" key="13">
    <source>
        <dbReference type="ARBA" id="ARBA00034808"/>
    </source>
</evidence>
<sequence>MLATPQFEKAYQSLNSEQKKAVDTIDGPVMVIAGPGTGKTQLLALRVANILIKKNIAPHNILCLTFTENGALNMRERLHKIIGQDAYRVGIYTFHAFCNSIISRYPEYFYNAATFTQASDLDRANIIESIFRALPHGHPLASSHPAEGYVYLKSTLDRINQIKKGGFKPDEYLALLNSFEGEYEDINAILSSWPEGRASIKKLDELLPIHDALSKLGTTTGIFLTKTLGAAIEDARNEEKMEPVSAWKKKYTVTGDEAMILKDSYNQEKVRAVGEIYKLYTEKLNEQGLYDYDDMIIEVAHALRDNTILRNELEEQYHYILIDEFQDTNEAQMNLVRQITGSYIHEGRPNVMVVGDDDQAIYKFQGAEISNIVEFRDKTYRDVVTIVLDTNYRSHKQILDFARNVVTQGVNRLENRYKNISKVLAQGNGEVVKGDIEVAVYNSDIEEYARAAKTIRTLLDKGAPAEEVAILARNHRELKTLLPYLDQLEIPYEYIKKANVFDEPHIKEIVTICEYIASLVGAEERKDYLLPAILSYRYFNIPREVIFDIAVKAKEEHHSWAEVISKHDDPAVKKMYALLVELSALAETTPLEQILDTLMRTSGFKEYYFGKQLMKEHPATYVQFLASLKTFIESLREWREGELLFLRDVEPFVRVHREHDITLVSESPFMKTEHAVQIMTAHAAKGLEFGTVFIISAHDNLWTKGGRTNKAPIPSPLVPILTPAGDTEDDFIRLLYVAVTRAKHSLYISGHKPLVRYISEEKTGSSDEEKEEEIDIRAHENALAIVAAPYKEDEWAILKRLVRDYRMSVTHMNNFLSVAEGGPLYFIEQNLLNFPQPKNVPGVFGSAVDKALSEFVMYPKYNAGEMPPIDHIIGIFTRELSKGRLAPQEFKKQEKRGIDVLTAYHEKREGFFTQTDQVQVDFKNEGVVIDNAVLTGKIDLLRTIKDEYHVVDFKTGLEYEDWDAPKQSDNDKLKLHRYKQQLIYYKILLENGARFKLPVNSIALEFVESIIDHDEPMTLPYVPSTEEVERTKKLIAAVYKKITSLDFPDCEEYSKDIKGVLQFEEDLIGGKI</sequence>
<dbReference type="Gene3D" id="1.10.10.160">
    <property type="match status" value="1"/>
</dbReference>
<dbReference type="SUPFAM" id="SSF52540">
    <property type="entry name" value="P-loop containing nucleoside triphosphate hydrolases"/>
    <property type="match status" value="1"/>
</dbReference>
<evidence type="ECO:0000256" key="14">
    <source>
        <dbReference type="ARBA" id="ARBA00048988"/>
    </source>
</evidence>
<gene>
    <name evidence="18" type="ORF">A2494_03280</name>
</gene>
<feature type="domain" description="UvrD-like helicase C-terminal" evidence="17">
    <location>
        <begin position="403"/>
        <end position="686"/>
    </location>
</feature>
<dbReference type="InterPro" id="IPR038726">
    <property type="entry name" value="PDDEXK_AddAB-type"/>
</dbReference>
<dbReference type="CDD" id="cd17932">
    <property type="entry name" value="DEXQc_UvrD"/>
    <property type="match status" value="1"/>
</dbReference>
<keyword evidence="5 15" id="KW-0378">Hydrolase</keyword>
<dbReference type="Pfam" id="PF13361">
    <property type="entry name" value="UvrD_C"/>
    <property type="match status" value="1"/>
</dbReference>
<keyword evidence="10" id="KW-0234">DNA repair</keyword>
<dbReference type="GO" id="GO:0000725">
    <property type="term" value="P:recombinational repair"/>
    <property type="evidence" value="ECO:0007669"/>
    <property type="project" value="TreeGrafter"/>
</dbReference>
<evidence type="ECO:0000256" key="10">
    <source>
        <dbReference type="ARBA" id="ARBA00023204"/>
    </source>
</evidence>
<feature type="domain" description="UvrD-like helicase ATP-binding" evidence="16">
    <location>
        <begin position="12"/>
        <end position="395"/>
    </location>
</feature>
<accession>A0A1G2DWX8</accession>
<evidence type="ECO:0000256" key="6">
    <source>
        <dbReference type="ARBA" id="ARBA00022806"/>
    </source>
</evidence>
<dbReference type="Pfam" id="PF12705">
    <property type="entry name" value="PDDEXK_1"/>
    <property type="match status" value="1"/>
</dbReference>
<evidence type="ECO:0000256" key="3">
    <source>
        <dbReference type="ARBA" id="ARBA00022741"/>
    </source>
</evidence>
<dbReference type="PROSITE" id="PS51198">
    <property type="entry name" value="UVRD_HELICASE_ATP_BIND"/>
    <property type="match status" value="1"/>
</dbReference>
<comment type="caution">
    <text evidence="18">The sequence shown here is derived from an EMBL/GenBank/DDBJ whole genome shotgun (WGS) entry which is preliminary data.</text>
</comment>
<evidence type="ECO:0000256" key="12">
    <source>
        <dbReference type="ARBA" id="ARBA00034617"/>
    </source>
</evidence>
<keyword evidence="2" id="KW-0540">Nuclease</keyword>
<reference evidence="18 19" key="1">
    <citation type="journal article" date="2016" name="Nat. Commun.">
        <title>Thousands of microbial genomes shed light on interconnected biogeochemical processes in an aquifer system.</title>
        <authorList>
            <person name="Anantharaman K."/>
            <person name="Brown C.T."/>
            <person name="Hug L.A."/>
            <person name="Sharon I."/>
            <person name="Castelle C.J."/>
            <person name="Probst A.J."/>
            <person name="Thomas B.C."/>
            <person name="Singh A."/>
            <person name="Wilkins M.J."/>
            <person name="Karaoz U."/>
            <person name="Brodie E.L."/>
            <person name="Williams K.H."/>
            <person name="Hubbard S.S."/>
            <person name="Banfield J.F."/>
        </authorList>
    </citation>
    <scope>NUCLEOTIDE SEQUENCE [LARGE SCALE GENOMIC DNA]</scope>
</reference>
<dbReference type="InterPro" id="IPR027417">
    <property type="entry name" value="P-loop_NTPase"/>
</dbReference>
<dbReference type="Gene3D" id="3.90.320.10">
    <property type="match status" value="1"/>
</dbReference>
<evidence type="ECO:0000256" key="7">
    <source>
        <dbReference type="ARBA" id="ARBA00022839"/>
    </source>
</evidence>
<comment type="catalytic activity">
    <reaction evidence="12">
        <text>Couples ATP hydrolysis with the unwinding of duplex DNA by translocating in the 3'-5' direction.</text>
        <dbReference type="EC" id="5.6.2.4"/>
    </reaction>
</comment>
<dbReference type="InterPro" id="IPR014017">
    <property type="entry name" value="DNA_helicase_UvrD-like_C"/>
</dbReference>
<dbReference type="PANTHER" id="PTHR11070:SF2">
    <property type="entry name" value="ATP-DEPENDENT DNA HELICASE SRS2"/>
    <property type="match status" value="1"/>
</dbReference>
<dbReference type="Pfam" id="PF00580">
    <property type="entry name" value="UvrD-helicase"/>
    <property type="match status" value="1"/>
</dbReference>
<dbReference type="InterPro" id="IPR014016">
    <property type="entry name" value="UvrD-like_ATP-bd"/>
</dbReference>
<dbReference type="Gene3D" id="1.10.486.10">
    <property type="entry name" value="PCRA, domain 4"/>
    <property type="match status" value="1"/>
</dbReference>